<gene>
    <name evidence="1" type="ORF">PSON_ATCC_30995.1.T0410207</name>
</gene>
<accession>A0A8S1MLA5</accession>
<organism evidence="1 2">
    <name type="scientific">Paramecium sonneborni</name>
    <dbReference type="NCBI Taxonomy" id="65129"/>
    <lineage>
        <taxon>Eukaryota</taxon>
        <taxon>Sar</taxon>
        <taxon>Alveolata</taxon>
        <taxon>Ciliophora</taxon>
        <taxon>Intramacronucleata</taxon>
        <taxon>Oligohymenophorea</taxon>
        <taxon>Peniculida</taxon>
        <taxon>Parameciidae</taxon>
        <taxon>Paramecium</taxon>
    </lineage>
</organism>
<dbReference type="AlphaFoldDB" id="A0A8S1MLA5"/>
<comment type="caution">
    <text evidence="1">The sequence shown here is derived from an EMBL/GenBank/DDBJ whole genome shotgun (WGS) entry which is preliminary data.</text>
</comment>
<dbReference type="EMBL" id="CAJJDN010000041">
    <property type="protein sequence ID" value="CAD8081050.1"/>
    <property type="molecule type" value="Genomic_DNA"/>
</dbReference>
<reference evidence="1" key="1">
    <citation type="submission" date="2021-01" db="EMBL/GenBank/DDBJ databases">
        <authorList>
            <consortium name="Genoscope - CEA"/>
            <person name="William W."/>
        </authorList>
    </citation>
    <scope>NUCLEOTIDE SEQUENCE</scope>
</reference>
<proteinExistence type="predicted"/>
<dbReference type="Proteomes" id="UP000692954">
    <property type="component" value="Unassembled WGS sequence"/>
</dbReference>
<evidence type="ECO:0000313" key="2">
    <source>
        <dbReference type="Proteomes" id="UP000692954"/>
    </source>
</evidence>
<evidence type="ECO:0000313" key="1">
    <source>
        <dbReference type="EMBL" id="CAD8081050.1"/>
    </source>
</evidence>
<keyword evidence="2" id="KW-1185">Reference proteome</keyword>
<name>A0A8S1MLA5_9CILI</name>
<sequence length="67" mass="8139">MIKITNPLINFRIKMIRVQYQIMDVMNEDFQEKDGQGSLHLFVKETLQMFKSFQITRLQYTLQQKLK</sequence>
<protein>
    <submittedName>
        <fullName evidence="1">Uncharacterized protein</fullName>
    </submittedName>
</protein>